<dbReference type="KEGG" id="fpz:LA55_329"/>
<dbReference type="Gene3D" id="3.30.750.24">
    <property type="entry name" value="STAS domain"/>
    <property type="match status" value="1"/>
</dbReference>
<dbReference type="AlphaFoldDB" id="A0A0B6D5Q3"/>
<gene>
    <name evidence="2" type="ORF">LA55_329</name>
</gene>
<evidence type="ECO:0000313" key="3">
    <source>
        <dbReference type="Proteomes" id="UP000031830"/>
    </source>
</evidence>
<sequence length="97" mass="11216">MIKINNNKWVIESELTLKTVSQLYKTYKKELTKLGDIWIIDFSKCKKIDSSGLSLIIEYIKCAKKNNIQLKLENIDQKTLSLAKVHGANTILEEYII</sequence>
<dbReference type="CDD" id="cd07043">
    <property type="entry name" value="STAS_anti-anti-sigma_factors"/>
    <property type="match status" value="1"/>
</dbReference>
<protein>
    <submittedName>
        <fullName evidence="2">STAS domain protein</fullName>
    </submittedName>
</protein>
<dbReference type="SUPFAM" id="SSF52091">
    <property type="entry name" value="SpoIIaa-like"/>
    <property type="match status" value="1"/>
</dbReference>
<name>A0A0B6D5Q3_9GAMM</name>
<feature type="domain" description="STAS" evidence="1">
    <location>
        <begin position="11"/>
        <end position="97"/>
    </location>
</feature>
<dbReference type="PROSITE" id="PS50801">
    <property type="entry name" value="STAS"/>
    <property type="match status" value="1"/>
</dbReference>
<reference evidence="2 3" key="1">
    <citation type="journal article" date="2015" name="Genome Announc.">
        <title>Genome sequencing of 18 francisella strains to aid in assay development and testing.</title>
        <authorList>
            <person name="Johnson S.L."/>
            <person name="Daligault H.E."/>
            <person name="Davenport K.W."/>
            <person name="Coyne S.R."/>
            <person name="Frey K.G."/>
            <person name="Koroleva G.I."/>
            <person name="Broomall S.M."/>
            <person name="Bishop-Lilly K.A."/>
            <person name="Bruce D.C."/>
            <person name="Chertkov O."/>
            <person name="Freitas T."/>
            <person name="Jaissle J."/>
            <person name="Ladner J.T."/>
            <person name="Rosenzweig C.N."/>
            <person name="Gibbons H.S."/>
            <person name="Palacios G.F."/>
            <person name="Redden C.L."/>
            <person name="Xu Y."/>
            <person name="Minogue T.D."/>
            <person name="Chain P.S."/>
        </authorList>
    </citation>
    <scope>NUCLEOTIDE SEQUENCE [LARGE SCALE GENOMIC DNA]</scope>
    <source>
        <strain evidence="2 3">GA01-2794</strain>
    </source>
</reference>
<dbReference type="RefSeq" id="WP_044525603.1">
    <property type="nucleotide sequence ID" value="NZ_CP009440.1"/>
</dbReference>
<dbReference type="Pfam" id="PF13466">
    <property type="entry name" value="STAS_2"/>
    <property type="match status" value="1"/>
</dbReference>
<organism evidence="2 3">
    <name type="scientific">Francisella philomiragia</name>
    <dbReference type="NCBI Taxonomy" id="28110"/>
    <lineage>
        <taxon>Bacteria</taxon>
        <taxon>Pseudomonadati</taxon>
        <taxon>Pseudomonadota</taxon>
        <taxon>Gammaproteobacteria</taxon>
        <taxon>Thiotrichales</taxon>
        <taxon>Francisellaceae</taxon>
        <taxon>Francisella</taxon>
    </lineage>
</organism>
<evidence type="ECO:0000259" key="1">
    <source>
        <dbReference type="PROSITE" id="PS50801"/>
    </source>
</evidence>
<accession>A0A0B6D5Q3</accession>
<proteinExistence type="predicted"/>
<dbReference type="InterPro" id="IPR036513">
    <property type="entry name" value="STAS_dom_sf"/>
</dbReference>
<evidence type="ECO:0000313" key="2">
    <source>
        <dbReference type="EMBL" id="AJI52973.1"/>
    </source>
</evidence>
<dbReference type="InterPro" id="IPR058548">
    <property type="entry name" value="MlaB-like_STAS"/>
</dbReference>
<dbReference type="STRING" id="28110.KU46_857"/>
<dbReference type="InterPro" id="IPR002645">
    <property type="entry name" value="STAS_dom"/>
</dbReference>
<dbReference type="Proteomes" id="UP000031830">
    <property type="component" value="Chromosome"/>
</dbReference>
<dbReference type="EMBL" id="CP009440">
    <property type="protein sequence ID" value="AJI52973.1"/>
    <property type="molecule type" value="Genomic_DNA"/>
</dbReference>
<dbReference type="OrthoDB" id="5297990at2"/>